<keyword evidence="6" id="KW-0132">Cell division</keyword>
<keyword evidence="4" id="KW-0796">Tight junction</keyword>
<dbReference type="Pfam" id="PF00595">
    <property type="entry name" value="PDZ"/>
    <property type="match status" value="3"/>
</dbReference>
<feature type="compositionally biased region" description="Basic and acidic residues" evidence="11">
    <location>
        <begin position="949"/>
        <end position="968"/>
    </location>
</feature>
<dbReference type="GO" id="GO:0051660">
    <property type="term" value="P:establishment of centrosome localization"/>
    <property type="evidence" value="ECO:0007669"/>
    <property type="project" value="TreeGrafter"/>
</dbReference>
<dbReference type="GO" id="GO:0035091">
    <property type="term" value="F:phosphatidylinositol binding"/>
    <property type="evidence" value="ECO:0007669"/>
    <property type="project" value="TreeGrafter"/>
</dbReference>
<feature type="compositionally biased region" description="Basic and acidic residues" evidence="11">
    <location>
        <begin position="1009"/>
        <end position="1038"/>
    </location>
</feature>
<dbReference type="GO" id="GO:0016324">
    <property type="term" value="C:apical plasma membrane"/>
    <property type="evidence" value="ECO:0007669"/>
    <property type="project" value="TreeGrafter"/>
</dbReference>
<proteinExistence type="inferred from homology"/>
<evidence type="ECO:0000256" key="4">
    <source>
        <dbReference type="ARBA" id="ARBA00022427"/>
    </source>
</evidence>
<dbReference type="Gene3D" id="3.10.20.90">
    <property type="entry name" value="Phosphatidylinositol 3-kinase Catalytic Subunit, Chain A, domain 1"/>
    <property type="match status" value="1"/>
</dbReference>
<dbReference type="GO" id="GO:0005912">
    <property type="term" value="C:adherens junction"/>
    <property type="evidence" value="ECO:0007669"/>
    <property type="project" value="TreeGrafter"/>
</dbReference>
<evidence type="ECO:0000256" key="6">
    <source>
        <dbReference type="ARBA" id="ARBA00022618"/>
    </source>
</evidence>
<feature type="region of interest" description="Disordered" evidence="11">
    <location>
        <begin position="360"/>
        <end position="420"/>
    </location>
</feature>
<evidence type="ECO:0000256" key="5">
    <source>
        <dbReference type="ARBA" id="ARBA00022553"/>
    </source>
</evidence>
<feature type="region of interest" description="Disordered" evidence="11">
    <location>
        <begin position="81"/>
        <end position="131"/>
    </location>
</feature>
<organism evidence="13 14">
    <name type="scientific">Astyanax mexicanus</name>
    <name type="common">Blind cave fish</name>
    <name type="synonym">Astyanax fasciatus mexicanus</name>
    <dbReference type="NCBI Taxonomy" id="7994"/>
    <lineage>
        <taxon>Eukaryota</taxon>
        <taxon>Metazoa</taxon>
        <taxon>Chordata</taxon>
        <taxon>Craniata</taxon>
        <taxon>Vertebrata</taxon>
        <taxon>Euteleostomi</taxon>
        <taxon>Actinopterygii</taxon>
        <taxon>Neopterygii</taxon>
        <taxon>Teleostei</taxon>
        <taxon>Ostariophysi</taxon>
        <taxon>Characiformes</taxon>
        <taxon>Characoidei</taxon>
        <taxon>Acestrorhamphidae</taxon>
        <taxon>Acestrorhamphinae</taxon>
        <taxon>Astyanax</taxon>
    </lineage>
</organism>
<dbReference type="FunFam" id="2.30.42.10:FF:000011">
    <property type="entry name" value="partitioning defective 3 homolog isoform X1"/>
    <property type="match status" value="1"/>
</dbReference>
<protein>
    <submittedName>
        <fullName evidence="13">Par-3 family cell polarity regulator</fullName>
    </submittedName>
</protein>
<feature type="compositionally biased region" description="Basic and acidic residues" evidence="11">
    <location>
        <begin position="985"/>
        <end position="1002"/>
    </location>
</feature>
<dbReference type="CDD" id="cd06691">
    <property type="entry name" value="PDZ1_Par3-like"/>
    <property type="match status" value="1"/>
</dbReference>
<evidence type="ECO:0000259" key="12">
    <source>
        <dbReference type="PROSITE" id="PS50106"/>
    </source>
</evidence>
<dbReference type="Ensembl" id="ENSAMXT00005049552.1">
    <property type="protein sequence ID" value="ENSAMXP00005045601.1"/>
    <property type="gene ID" value="ENSAMXG00005020667.1"/>
</dbReference>
<evidence type="ECO:0000256" key="3">
    <source>
        <dbReference type="ARBA" id="ARBA00005358"/>
    </source>
</evidence>
<dbReference type="SMART" id="SM00228">
    <property type="entry name" value="PDZ"/>
    <property type="match status" value="3"/>
</dbReference>
<feature type="region of interest" description="Disordered" evidence="11">
    <location>
        <begin position="154"/>
        <end position="185"/>
    </location>
</feature>
<feature type="compositionally biased region" description="Basic and acidic residues" evidence="11">
    <location>
        <begin position="1309"/>
        <end position="1318"/>
    </location>
</feature>
<dbReference type="GO" id="GO:0051301">
    <property type="term" value="P:cell division"/>
    <property type="evidence" value="ECO:0007669"/>
    <property type="project" value="UniProtKB-KW"/>
</dbReference>
<feature type="domain" description="PDZ" evidence="12">
    <location>
        <begin position="257"/>
        <end position="332"/>
    </location>
</feature>
<sequence length="1318" mass="145888">MKVTVCFGRTRVVVPCGDGNIKVHSLIQQAAMRYKKAIAKDAGYWIQVHRLEHGDGGILDLDDVLCDVADDKDRLVAVYEEQDPHHGGDGTSASSTGSQSPDVFSRRELSSSSPSAFQPYHNSSEIEVTPSALRTNMPLHVRRSSDPALVAMNESHLQPTEPSRKNPSRWSTTPGFIKPSTTTGTNTFYRSLPRDTAAWANQFERESARSSLSANHPMVDRWLGRQEQVTDEGRNGRIEPVGRADSCIETLNLDDMLKPVEVSNGGGPLGIHVVPFSSRDRRTLGLLVKRLEKGGKAEREALFQENDCIVRINNQDLRNIRFEQAQNLFRQAMRTPLILFHVVPAVKNAQYEQLSQIDQHISDSKSGPAPNRHLPDPKPGDRGSLQNKTPTLPAAAITPPAKTPPGTGQPPKITTPNTSIGFTKKIGRKFSVLLKKGPEGLGFSITSRDVPIGGSAPIYVKNILPRGAAIQDGSLKAGDRLLEVNGVDLNGKTQEEVVALLRSTPMGGTVSLLAVRQEDAFLPREVWAPFTAIPNSKAEEDELVLTPDGTREFLTFEIPLNDSGSAGLGVSVKGNRSKENHADLGIFVKSIINGGAACKDGRLRVNDQLMAVNGESLLEKTNQEAMETLRKSMSVEGNKRGMILLIVARTVSGSNKEPPGSPSVSDVPLNRPHTELERRISHSLYPGAIEGLDDTPRTNITNRLMGNYQLSPTVNMPQDDTVIIEDDRPPVLPARLSDQSSSSSHDDMGFVTDVSTSWAKDIQNQDDCSLSPDADPDAAFQREGFGRQSMSEKRTKQYGDAAQLDIIKTRKSKSMDLGNSMQDVGPNLGLKKSSSLESLQTAVAEVTLNGDVPFHRPRPRIIRGRGCNESFRAAIDKSYDRPVMSVAGEEEEDEGMETCKLFQNSLYIYMEEDTEESSRSGRESVSTTNDLPLPAGGTATLETQVNGSRPKDDKKKEKGEKEKKEKKEKSKSKKGVLKGLGDMFRCGDKMERKGSSKSKTEDTQATEEEMQRMRLERERIQAKTRELRERQARERDYAEIQDFSRTLSSDEEHTYAGIGSLDSSMDSSQSLNQQTPGQERPHSLREQPLEALYAQVNKPRNGRPPSTDSNRLAPSNHDRIQRLRQEFQQARQEEEPEDRRRAYSFQQQQPWANAGAYSPTGRHSVSIEMQMQRQRQDDSFTQSQRQYNSLPRQPRKNPSTVSQDSWDKVYPPGEVFQSAKENPCYSSYQGGRGANGYLGAPASGLNARVLLETQELLRQEQRRKEQEAQAKQVPAPAPSTTAPTPPKGPYRQDVPPSPSQLARLNRLQSPEKGRPFYS</sequence>
<feature type="compositionally biased region" description="Low complexity" evidence="11">
    <location>
        <begin position="91"/>
        <end position="100"/>
    </location>
</feature>
<evidence type="ECO:0000256" key="10">
    <source>
        <dbReference type="ARBA" id="ARBA00023306"/>
    </source>
</evidence>
<dbReference type="FunFam" id="2.30.42.10:FF:000078">
    <property type="entry name" value="Partitioning defective 3 homolog B"/>
    <property type="match status" value="1"/>
</dbReference>
<dbReference type="GO" id="GO:0030010">
    <property type="term" value="P:establishment of cell polarity"/>
    <property type="evidence" value="ECO:0007669"/>
    <property type="project" value="TreeGrafter"/>
</dbReference>
<evidence type="ECO:0000313" key="13">
    <source>
        <dbReference type="Ensembl" id="ENSAMXP00005045601.1"/>
    </source>
</evidence>
<dbReference type="InterPro" id="IPR052213">
    <property type="entry name" value="PAR3"/>
</dbReference>
<accession>A0A8B9RIP8</accession>
<feature type="compositionally biased region" description="Low complexity" evidence="11">
    <location>
        <begin position="389"/>
        <end position="416"/>
    </location>
</feature>
<name>A0A8B9RIP8_ASTMX</name>
<evidence type="ECO:0000256" key="7">
    <source>
        <dbReference type="ARBA" id="ARBA00022737"/>
    </source>
</evidence>
<dbReference type="SUPFAM" id="SSF50156">
    <property type="entry name" value="PDZ domain-like"/>
    <property type="match status" value="3"/>
</dbReference>
<dbReference type="PANTHER" id="PTHR16484">
    <property type="entry name" value="PARTITIONING DEFECTIVE 3 RELATED"/>
    <property type="match status" value="1"/>
</dbReference>
<keyword evidence="9" id="KW-0472">Membrane</keyword>
<feature type="compositionally biased region" description="Low complexity" evidence="11">
    <location>
        <begin position="1269"/>
        <end position="1282"/>
    </location>
</feature>
<feature type="region of interest" description="Disordered" evidence="11">
    <location>
        <begin position="1256"/>
        <end position="1318"/>
    </location>
</feature>
<evidence type="ECO:0000256" key="9">
    <source>
        <dbReference type="ARBA" id="ARBA00023136"/>
    </source>
</evidence>
<keyword evidence="7" id="KW-0677">Repeat</keyword>
<feature type="compositionally biased region" description="Polar residues" evidence="11">
    <location>
        <begin position="168"/>
        <end position="185"/>
    </location>
</feature>
<dbReference type="GO" id="GO:0012505">
    <property type="term" value="C:endomembrane system"/>
    <property type="evidence" value="ECO:0007669"/>
    <property type="project" value="UniProtKB-SubCell"/>
</dbReference>
<keyword evidence="5" id="KW-0597">Phosphoprotein</keyword>
<feature type="compositionally biased region" description="Basic and acidic residues" evidence="11">
    <location>
        <begin position="1116"/>
        <end position="1141"/>
    </location>
</feature>
<evidence type="ECO:0000256" key="8">
    <source>
        <dbReference type="ARBA" id="ARBA00022949"/>
    </source>
</evidence>
<dbReference type="GO" id="GO:0000226">
    <property type="term" value="P:microtubule cytoskeleton organization"/>
    <property type="evidence" value="ECO:0007669"/>
    <property type="project" value="TreeGrafter"/>
</dbReference>
<evidence type="ECO:0000256" key="1">
    <source>
        <dbReference type="ARBA" id="ARBA00004308"/>
    </source>
</evidence>
<dbReference type="Proteomes" id="UP000694621">
    <property type="component" value="Unplaced"/>
</dbReference>
<feature type="region of interest" description="Disordered" evidence="11">
    <location>
        <begin position="912"/>
        <end position="1241"/>
    </location>
</feature>
<dbReference type="CDD" id="cd23058">
    <property type="entry name" value="PDZ2_Par3-like"/>
    <property type="match status" value="1"/>
</dbReference>
<feature type="compositionally biased region" description="Low complexity" evidence="11">
    <location>
        <begin position="1060"/>
        <end position="1074"/>
    </location>
</feature>
<evidence type="ECO:0000256" key="2">
    <source>
        <dbReference type="ARBA" id="ARBA00004435"/>
    </source>
</evidence>
<keyword evidence="8" id="KW-0965">Cell junction</keyword>
<feature type="compositionally biased region" description="Polar residues" evidence="11">
    <location>
        <begin position="1299"/>
        <end position="1308"/>
    </location>
</feature>
<comment type="subcellular location">
    <subcellularLocation>
        <location evidence="2">Cell junction</location>
        <location evidence="2">Tight junction</location>
    </subcellularLocation>
    <subcellularLocation>
        <location evidence="1">Endomembrane system</location>
    </subcellularLocation>
</comment>
<dbReference type="Gene3D" id="2.30.42.10">
    <property type="match status" value="3"/>
</dbReference>
<feature type="domain" description="PDZ" evidence="12">
    <location>
        <begin position="557"/>
        <end position="632"/>
    </location>
</feature>
<feature type="compositionally biased region" description="Polar residues" evidence="11">
    <location>
        <begin position="1104"/>
        <end position="1113"/>
    </location>
</feature>
<feature type="compositionally biased region" description="Basic and acidic residues" evidence="11">
    <location>
        <begin position="1079"/>
        <end position="1088"/>
    </location>
</feature>
<dbReference type="GO" id="GO:0005938">
    <property type="term" value="C:cell cortex"/>
    <property type="evidence" value="ECO:0007669"/>
    <property type="project" value="TreeGrafter"/>
</dbReference>
<keyword evidence="10" id="KW-0131">Cell cycle</keyword>
<dbReference type="InterPro" id="IPR021922">
    <property type="entry name" value="Par3/HAL_N"/>
</dbReference>
<feature type="domain" description="PDZ" evidence="12">
    <location>
        <begin position="431"/>
        <end position="505"/>
    </location>
</feature>
<dbReference type="GO" id="GO:0008104">
    <property type="term" value="P:intracellular protein localization"/>
    <property type="evidence" value="ECO:0007669"/>
    <property type="project" value="TreeGrafter"/>
</dbReference>
<dbReference type="GO" id="GO:0045197">
    <property type="term" value="P:establishment or maintenance of epithelial cell apical/basal polarity"/>
    <property type="evidence" value="ECO:0007669"/>
    <property type="project" value="TreeGrafter"/>
</dbReference>
<dbReference type="InterPro" id="IPR036034">
    <property type="entry name" value="PDZ_sf"/>
</dbReference>
<dbReference type="CDD" id="cd23059">
    <property type="entry name" value="PDZ3_Par3-like"/>
    <property type="match status" value="1"/>
</dbReference>
<feature type="compositionally biased region" description="Polar residues" evidence="11">
    <location>
        <begin position="1161"/>
        <end position="1204"/>
    </location>
</feature>
<evidence type="ECO:0000256" key="11">
    <source>
        <dbReference type="SAM" id="MobiDB-lite"/>
    </source>
</evidence>
<dbReference type="PANTHER" id="PTHR16484:SF10">
    <property type="entry name" value="PARTITIONING DEFECTIVE 3 HOMOLOG"/>
    <property type="match status" value="1"/>
</dbReference>
<reference evidence="13" key="1">
    <citation type="submission" date="2025-08" db="UniProtKB">
        <authorList>
            <consortium name="Ensembl"/>
        </authorList>
    </citation>
    <scope>IDENTIFICATION</scope>
</reference>
<dbReference type="FunFam" id="3.10.20.90:FF:000017">
    <property type="entry name" value="partitioning defective 3 homolog isoform X2"/>
    <property type="match status" value="1"/>
</dbReference>
<dbReference type="InterPro" id="IPR001478">
    <property type="entry name" value="PDZ"/>
</dbReference>
<dbReference type="GO" id="GO:0005923">
    <property type="term" value="C:bicellular tight junction"/>
    <property type="evidence" value="ECO:0007669"/>
    <property type="project" value="UniProtKB-SubCell"/>
</dbReference>
<evidence type="ECO:0000313" key="14">
    <source>
        <dbReference type="Proteomes" id="UP000694621"/>
    </source>
</evidence>
<dbReference type="GO" id="GO:0007155">
    <property type="term" value="P:cell adhesion"/>
    <property type="evidence" value="ECO:0007669"/>
    <property type="project" value="TreeGrafter"/>
</dbReference>
<feature type="region of interest" description="Disordered" evidence="11">
    <location>
        <begin position="764"/>
        <end position="798"/>
    </location>
</feature>
<feature type="compositionally biased region" description="Basic and acidic residues" evidence="11">
    <location>
        <begin position="1256"/>
        <end position="1268"/>
    </location>
</feature>
<dbReference type="Pfam" id="PF12053">
    <property type="entry name" value="Par3_HAL_N_term"/>
    <property type="match status" value="1"/>
</dbReference>
<dbReference type="PROSITE" id="PS50106">
    <property type="entry name" value="PDZ"/>
    <property type="match status" value="3"/>
</dbReference>
<comment type="similarity">
    <text evidence="3">Belongs to the PAR3 family.</text>
</comment>